<dbReference type="InterPro" id="IPR052610">
    <property type="entry name" value="bHLH_transcription_regulator"/>
</dbReference>
<name>A0A803KYY9_CHEQI</name>
<dbReference type="Gramene" id="AUR62004248-RA">
    <property type="protein sequence ID" value="AUR62004248-RA:cds"/>
    <property type="gene ID" value="AUR62004248"/>
</dbReference>
<dbReference type="Proteomes" id="UP000596660">
    <property type="component" value="Unplaced"/>
</dbReference>
<feature type="compositionally biased region" description="Basic and acidic residues" evidence="5">
    <location>
        <begin position="54"/>
        <end position="64"/>
    </location>
</feature>
<evidence type="ECO:0000256" key="5">
    <source>
        <dbReference type="SAM" id="MobiDB-lite"/>
    </source>
</evidence>
<sequence length="278" mass="31299">MEEVTPFDEQLADVLFSDDFSYPLSVENNTFDSQWDIGDKVVQEPRRSKKCKVGKQDESGSEGRPRRKRQATQVQDHILAERKRREVLSHMFISLSSMIPGLKKMDKITILGDAIKHMKVLQEKVKQLEVAAAQLNTSKSTVVVKKYQLSMNDDNDNDNDGSSSVLVDVMSASGGNNDDGSNNNNTNNVIKNSSSLPEIQIKILDDTLLLKVFCENRKGILSDLSEVVERHDLSITNYYVIPFQRFTLDITIVAQIEEGFNNNVKGFVRTLQSKLRSG</sequence>
<dbReference type="Pfam" id="PF00010">
    <property type="entry name" value="HLH"/>
    <property type="match status" value="1"/>
</dbReference>
<proteinExistence type="predicted"/>
<dbReference type="EnsemblPlants" id="AUR62004248-RA">
    <property type="protein sequence ID" value="AUR62004248-RA:cds"/>
    <property type="gene ID" value="AUR62004248"/>
</dbReference>
<feature type="region of interest" description="Disordered" evidence="5">
    <location>
        <begin position="151"/>
        <end position="191"/>
    </location>
</feature>
<feature type="compositionally biased region" description="Low complexity" evidence="5">
    <location>
        <begin position="171"/>
        <end position="191"/>
    </location>
</feature>
<reference evidence="8" key="1">
    <citation type="journal article" date="2017" name="Nature">
        <title>The genome of Chenopodium quinoa.</title>
        <authorList>
            <person name="Jarvis D.E."/>
            <person name="Ho Y.S."/>
            <person name="Lightfoot D.J."/>
            <person name="Schmoeckel S.M."/>
            <person name="Li B."/>
            <person name="Borm T.J.A."/>
            <person name="Ohyanagi H."/>
            <person name="Mineta K."/>
            <person name="Michell C.T."/>
            <person name="Saber N."/>
            <person name="Kharbatia N.M."/>
            <person name="Rupper R.R."/>
            <person name="Sharp A.R."/>
            <person name="Dally N."/>
            <person name="Boughton B.A."/>
            <person name="Woo Y.H."/>
            <person name="Gao G."/>
            <person name="Schijlen E.G.W.M."/>
            <person name="Guo X."/>
            <person name="Momin A.A."/>
            <person name="Negrao S."/>
            <person name="Al-Babili S."/>
            <person name="Gehring C."/>
            <person name="Roessner U."/>
            <person name="Jung C."/>
            <person name="Murphy K."/>
            <person name="Arold S.T."/>
            <person name="Gojobori T."/>
            <person name="van der Linden C.G."/>
            <person name="van Loo E.N."/>
            <person name="Jellen E.N."/>
            <person name="Maughan P.J."/>
            <person name="Tester M."/>
        </authorList>
    </citation>
    <scope>NUCLEOTIDE SEQUENCE [LARGE SCALE GENOMIC DNA]</scope>
    <source>
        <strain evidence="8">cv. PI 614886</strain>
    </source>
</reference>
<keyword evidence="4" id="KW-0539">Nucleus</keyword>
<feature type="domain" description="BHLH" evidence="6">
    <location>
        <begin position="72"/>
        <end position="121"/>
    </location>
</feature>
<dbReference type="InterPro" id="IPR045865">
    <property type="entry name" value="ACT-like_dom_sf"/>
</dbReference>
<keyword evidence="9" id="KW-1185">Reference proteome</keyword>
<feature type="region of interest" description="Disordered" evidence="5">
    <location>
        <begin position="42"/>
        <end position="74"/>
    </location>
</feature>
<protein>
    <recommendedName>
        <fullName evidence="10">BHLH domain-containing protein</fullName>
    </recommendedName>
</protein>
<dbReference type="GO" id="GO:0046983">
    <property type="term" value="F:protein dimerization activity"/>
    <property type="evidence" value="ECO:0007669"/>
    <property type="project" value="InterPro"/>
</dbReference>
<evidence type="ECO:0000256" key="4">
    <source>
        <dbReference type="ARBA" id="ARBA00023242"/>
    </source>
</evidence>
<dbReference type="PROSITE" id="PS51671">
    <property type="entry name" value="ACT"/>
    <property type="match status" value="1"/>
</dbReference>
<evidence type="ECO:0000259" key="6">
    <source>
        <dbReference type="PROSITE" id="PS50888"/>
    </source>
</evidence>
<evidence type="ECO:0008006" key="10">
    <source>
        <dbReference type="Google" id="ProtNLM"/>
    </source>
</evidence>
<evidence type="ECO:0000256" key="2">
    <source>
        <dbReference type="ARBA" id="ARBA00023015"/>
    </source>
</evidence>
<dbReference type="SUPFAM" id="SSF55021">
    <property type="entry name" value="ACT-like"/>
    <property type="match status" value="1"/>
</dbReference>
<organism evidence="8 9">
    <name type="scientific">Chenopodium quinoa</name>
    <name type="common">Quinoa</name>
    <dbReference type="NCBI Taxonomy" id="63459"/>
    <lineage>
        <taxon>Eukaryota</taxon>
        <taxon>Viridiplantae</taxon>
        <taxon>Streptophyta</taxon>
        <taxon>Embryophyta</taxon>
        <taxon>Tracheophyta</taxon>
        <taxon>Spermatophyta</taxon>
        <taxon>Magnoliopsida</taxon>
        <taxon>eudicotyledons</taxon>
        <taxon>Gunneridae</taxon>
        <taxon>Pentapetalae</taxon>
        <taxon>Caryophyllales</taxon>
        <taxon>Chenopodiaceae</taxon>
        <taxon>Chenopodioideae</taxon>
        <taxon>Atripliceae</taxon>
        <taxon>Chenopodium</taxon>
    </lineage>
</organism>
<comment type="subcellular location">
    <subcellularLocation>
        <location evidence="1">Nucleus</location>
    </subcellularLocation>
</comment>
<keyword evidence="3" id="KW-0804">Transcription</keyword>
<feature type="domain" description="ACT" evidence="7">
    <location>
        <begin position="209"/>
        <end position="276"/>
    </location>
</feature>
<dbReference type="SUPFAM" id="SSF47459">
    <property type="entry name" value="HLH, helix-loop-helix DNA-binding domain"/>
    <property type="match status" value="1"/>
</dbReference>
<dbReference type="Gene3D" id="4.10.280.10">
    <property type="entry name" value="Helix-loop-helix DNA-binding domain"/>
    <property type="match status" value="1"/>
</dbReference>
<keyword evidence="2" id="KW-0805">Transcription regulation</keyword>
<dbReference type="PANTHER" id="PTHR45959:SF2">
    <property type="entry name" value="BHLH TRANSCRIPTION FACTOR"/>
    <property type="match status" value="1"/>
</dbReference>
<dbReference type="InterPro" id="IPR002912">
    <property type="entry name" value="ACT_dom"/>
</dbReference>
<reference evidence="8" key="2">
    <citation type="submission" date="2021-03" db="UniProtKB">
        <authorList>
            <consortium name="EnsemblPlants"/>
        </authorList>
    </citation>
    <scope>IDENTIFICATION</scope>
</reference>
<dbReference type="InterPro" id="IPR036638">
    <property type="entry name" value="HLH_DNA-bd_sf"/>
</dbReference>
<dbReference type="PROSITE" id="PS50888">
    <property type="entry name" value="BHLH"/>
    <property type="match status" value="1"/>
</dbReference>
<dbReference type="GO" id="GO:0005634">
    <property type="term" value="C:nucleus"/>
    <property type="evidence" value="ECO:0007669"/>
    <property type="project" value="UniProtKB-SubCell"/>
</dbReference>
<evidence type="ECO:0000256" key="1">
    <source>
        <dbReference type="ARBA" id="ARBA00004123"/>
    </source>
</evidence>
<dbReference type="PANTHER" id="PTHR45959">
    <property type="entry name" value="BHLH TRANSCRIPTION FACTOR"/>
    <property type="match status" value="1"/>
</dbReference>
<evidence type="ECO:0000313" key="9">
    <source>
        <dbReference type="Proteomes" id="UP000596660"/>
    </source>
</evidence>
<evidence type="ECO:0000313" key="8">
    <source>
        <dbReference type="EnsemblPlants" id="AUR62004248-RA:cds"/>
    </source>
</evidence>
<accession>A0A803KYY9</accession>
<dbReference type="SMART" id="SM00353">
    <property type="entry name" value="HLH"/>
    <property type="match status" value="1"/>
</dbReference>
<dbReference type="InterPro" id="IPR011598">
    <property type="entry name" value="bHLH_dom"/>
</dbReference>
<evidence type="ECO:0000259" key="7">
    <source>
        <dbReference type="PROSITE" id="PS51671"/>
    </source>
</evidence>
<dbReference type="AlphaFoldDB" id="A0A803KYY9"/>
<evidence type="ECO:0000256" key="3">
    <source>
        <dbReference type="ARBA" id="ARBA00023163"/>
    </source>
</evidence>